<feature type="transmembrane region" description="Helical" evidence="1">
    <location>
        <begin position="271"/>
        <end position="294"/>
    </location>
</feature>
<dbReference type="EMBL" id="JAENJH010000002">
    <property type="protein sequence ID" value="MBK1784826.1"/>
    <property type="molecule type" value="Genomic_DNA"/>
</dbReference>
<evidence type="ECO:0000313" key="2">
    <source>
        <dbReference type="EMBL" id="MBK1784826.1"/>
    </source>
</evidence>
<evidence type="ECO:0000256" key="1">
    <source>
        <dbReference type="SAM" id="Phobius"/>
    </source>
</evidence>
<keyword evidence="3" id="KW-1185">Reference proteome</keyword>
<dbReference type="Proteomes" id="UP000635245">
    <property type="component" value="Unassembled WGS sequence"/>
</dbReference>
<dbReference type="PANTHER" id="PTHR30282">
    <property type="entry name" value="P-AMINOBENZOYL GLUTAMATE TRANSPORTER"/>
    <property type="match status" value="1"/>
</dbReference>
<comment type="caution">
    <text evidence="2">The sequence shown here is derived from an EMBL/GenBank/DDBJ whole genome shotgun (WGS) entry which is preliminary data.</text>
</comment>
<protein>
    <submittedName>
        <fullName evidence="2">AbgT family transporter</fullName>
    </submittedName>
</protein>
<dbReference type="RefSeq" id="WP_200317508.1">
    <property type="nucleotide sequence ID" value="NZ_JAENJH010000002.1"/>
</dbReference>
<feature type="transmembrane region" description="Helical" evidence="1">
    <location>
        <begin position="31"/>
        <end position="57"/>
    </location>
</feature>
<dbReference type="GO" id="GO:1902604">
    <property type="term" value="P:p-aminobenzoyl-glutamate transmembrane transport"/>
    <property type="evidence" value="ECO:0007669"/>
    <property type="project" value="InterPro"/>
</dbReference>
<sequence>MSDTGALPKQTRLDRLLNWIERVGNRLPEPFILFVLLTLLVGVVSTIMAAAGVEVLVPGEDEATPIQGAFTGAGLQFLFTGMATNFIEFPPLQTVVTIMLGVGLAERTGLLSALIRLAFRGAPRWLLPYALGFVGVSGSIMSDSAFIIIPPLAAMVFKAAGRHPVAGLLGGFAATGAGYSTSMFVTSLDALFAGISNSVASTLPDPGTTVTPISNYYFNVVASIALSLLAGLIIAKIVEPSLERSRFPREEVEPATDTTLTAELEPRERRALVRAGIALLVTTAAVLVLVLLPGSPLRNENGGFLPESPLLDSVTTLVFVAFFVPGLAYGISVGAIRRSADVPLLMGKALKDLSGFIVLAFVLGQFIALFAWTNIGAWLAVSGANFLQSIGLTGYAAFLGFMVLASVLNLFIISGSSLWTLMAAVFVPMFLLLGFEPGFSQAAFRVGDSATQVITPLNPYMIVLLTFVRRYDPSAGLGTVIAKMLPFVIPFWTAWALILSVFYFADLPLGPGMGIHVER</sequence>
<organism evidence="2 3">
    <name type="scientific">Prauserella cavernicola</name>
    <dbReference type="NCBI Taxonomy" id="2800127"/>
    <lineage>
        <taxon>Bacteria</taxon>
        <taxon>Bacillati</taxon>
        <taxon>Actinomycetota</taxon>
        <taxon>Actinomycetes</taxon>
        <taxon>Pseudonocardiales</taxon>
        <taxon>Pseudonocardiaceae</taxon>
        <taxon>Prauserella</taxon>
    </lineage>
</organism>
<name>A0A934V260_9PSEU</name>
<dbReference type="Pfam" id="PF03806">
    <property type="entry name" value="ABG_transport"/>
    <property type="match status" value="1"/>
</dbReference>
<proteinExistence type="predicted"/>
<feature type="transmembrane region" description="Helical" evidence="1">
    <location>
        <begin position="480"/>
        <end position="505"/>
    </location>
</feature>
<evidence type="ECO:0000313" key="3">
    <source>
        <dbReference type="Proteomes" id="UP000635245"/>
    </source>
</evidence>
<feature type="transmembrane region" description="Helical" evidence="1">
    <location>
        <begin position="69"/>
        <end position="89"/>
    </location>
</feature>
<dbReference type="InterPro" id="IPR004697">
    <property type="entry name" value="AbgT"/>
</dbReference>
<feature type="transmembrane region" description="Helical" evidence="1">
    <location>
        <begin position="216"/>
        <end position="238"/>
    </location>
</feature>
<gene>
    <name evidence="2" type="ORF">JHE00_10855</name>
</gene>
<keyword evidence="1" id="KW-0812">Transmembrane</keyword>
<dbReference type="GO" id="GO:0015558">
    <property type="term" value="F:secondary active p-aminobenzoyl-glutamate transmembrane transporter activity"/>
    <property type="evidence" value="ECO:0007669"/>
    <property type="project" value="InterPro"/>
</dbReference>
<feature type="transmembrane region" description="Helical" evidence="1">
    <location>
        <begin position="418"/>
        <end position="435"/>
    </location>
</feature>
<feature type="transmembrane region" description="Helical" evidence="1">
    <location>
        <begin position="450"/>
        <end position="468"/>
    </location>
</feature>
<feature type="transmembrane region" description="Helical" evidence="1">
    <location>
        <begin position="95"/>
        <end position="119"/>
    </location>
</feature>
<feature type="transmembrane region" description="Helical" evidence="1">
    <location>
        <begin position="392"/>
        <end position="411"/>
    </location>
</feature>
<feature type="transmembrane region" description="Helical" evidence="1">
    <location>
        <begin position="126"/>
        <end position="149"/>
    </location>
</feature>
<keyword evidence="1" id="KW-1133">Transmembrane helix</keyword>
<dbReference type="PANTHER" id="PTHR30282:SF0">
    <property type="entry name" value="P-AMINOBENZOYL-GLUTAMATE TRANSPORT PROTEIN"/>
    <property type="match status" value="1"/>
</dbReference>
<accession>A0A934V260</accession>
<dbReference type="AlphaFoldDB" id="A0A934V260"/>
<reference evidence="2" key="1">
    <citation type="submission" date="2020-12" db="EMBL/GenBank/DDBJ databases">
        <title>Prauserella sp. ASG 168, a novel actinomycete isolated from cave rock.</title>
        <authorList>
            <person name="Suriyachadkun C."/>
        </authorList>
    </citation>
    <scope>NUCLEOTIDE SEQUENCE</scope>
    <source>
        <strain evidence="2">ASG 168</strain>
    </source>
</reference>
<keyword evidence="1" id="KW-0472">Membrane</keyword>
<feature type="transmembrane region" description="Helical" evidence="1">
    <location>
        <begin position="314"/>
        <end position="336"/>
    </location>
</feature>
<feature type="transmembrane region" description="Helical" evidence="1">
    <location>
        <begin position="356"/>
        <end position="380"/>
    </location>
</feature>